<dbReference type="Proteomes" id="UP000306888">
    <property type="component" value="Unassembled WGS sequence"/>
</dbReference>
<organism evidence="2 3">
    <name type="scientific">Clostridium sartagoforme</name>
    <dbReference type="NCBI Taxonomy" id="84031"/>
    <lineage>
        <taxon>Bacteria</taxon>
        <taxon>Bacillati</taxon>
        <taxon>Bacillota</taxon>
        <taxon>Clostridia</taxon>
        <taxon>Eubacteriales</taxon>
        <taxon>Clostridiaceae</taxon>
        <taxon>Clostridium</taxon>
    </lineage>
</organism>
<name>A0A4S2DNT6_9CLOT</name>
<evidence type="ECO:0000259" key="1">
    <source>
        <dbReference type="Pfam" id="PF12728"/>
    </source>
</evidence>
<dbReference type="OrthoDB" id="26294at2"/>
<dbReference type="InterPro" id="IPR041657">
    <property type="entry name" value="HTH_17"/>
</dbReference>
<keyword evidence="2" id="KW-0238">DNA-binding</keyword>
<sequence length="159" mass="18647">MEDKFYNIEQVAEILDVHHKTVRKFIKDGKLRANKLGKQWRISKNDLDLFTNNKDSAVDIGSSKNDEEIEFENNYYKSEEDNVIKVSSVVNIEHINEEEYIRTSNMLLSVMNCNDEKLIGNRINMKYSKNEKRLRIMLWGSIDVVKDLLDVISVFSKVK</sequence>
<reference evidence="2 3" key="1">
    <citation type="submission" date="2019-04" db="EMBL/GenBank/DDBJ databases">
        <title>Microbes associate with the intestines of laboratory mice.</title>
        <authorList>
            <person name="Navarre W."/>
            <person name="Wong E."/>
            <person name="Huang K."/>
            <person name="Tropini C."/>
            <person name="Ng K."/>
            <person name="Yu B."/>
        </authorList>
    </citation>
    <scope>NUCLEOTIDE SEQUENCE [LARGE SCALE GENOMIC DNA]</scope>
    <source>
        <strain evidence="2 3">NM50_B9-20</strain>
    </source>
</reference>
<dbReference type="AlphaFoldDB" id="A0A4S2DNT6"/>
<gene>
    <name evidence="2" type="ORF">E5347_04360</name>
</gene>
<feature type="domain" description="Helix-turn-helix" evidence="1">
    <location>
        <begin position="5"/>
        <end position="52"/>
    </location>
</feature>
<evidence type="ECO:0000313" key="2">
    <source>
        <dbReference type="EMBL" id="TGY44057.1"/>
    </source>
</evidence>
<dbReference type="InterPro" id="IPR009061">
    <property type="entry name" value="DNA-bd_dom_put_sf"/>
</dbReference>
<dbReference type="RefSeq" id="WP_136005008.1">
    <property type="nucleotide sequence ID" value="NZ_SRYR01000001.1"/>
</dbReference>
<dbReference type="SUPFAM" id="SSF46955">
    <property type="entry name" value="Putative DNA-binding domain"/>
    <property type="match status" value="1"/>
</dbReference>
<protein>
    <submittedName>
        <fullName evidence="2">DNA-binding protein</fullName>
    </submittedName>
</protein>
<dbReference type="NCBIfam" id="TIGR01764">
    <property type="entry name" value="excise"/>
    <property type="match status" value="1"/>
</dbReference>
<comment type="caution">
    <text evidence="2">The sequence shown here is derived from an EMBL/GenBank/DDBJ whole genome shotgun (WGS) entry which is preliminary data.</text>
</comment>
<dbReference type="GO" id="GO:0003677">
    <property type="term" value="F:DNA binding"/>
    <property type="evidence" value="ECO:0007669"/>
    <property type="project" value="UniProtKB-KW"/>
</dbReference>
<proteinExistence type="predicted"/>
<dbReference type="Gene3D" id="1.10.1660.10">
    <property type="match status" value="1"/>
</dbReference>
<dbReference type="Pfam" id="PF12728">
    <property type="entry name" value="HTH_17"/>
    <property type="match status" value="1"/>
</dbReference>
<accession>A0A4S2DNT6</accession>
<dbReference type="EMBL" id="SRYR01000001">
    <property type="protein sequence ID" value="TGY44057.1"/>
    <property type="molecule type" value="Genomic_DNA"/>
</dbReference>
<evidence type="ECO:0000313" key="3">
    <source>
        <dbReference type="Proteomes" id="UP000306888"/>
    </source>
</evidence>
<dbReference type="InterPro" id="IPR010093">
    <property type="entry name" value="SinI_DNA-bd"/>
</dbReference>
<keyword evidence="3" id="KW-1185">Reference proteome</keyword>